<evidence type="ECO:0000256" key="7">
    <source>
        <dbReference type="SAM" id="Phobius"/>
    </source>
</evidence>
<dbReference type="Gene3D" id="3.30.70.1350">
    <property type="entry name" value="Cation efflux protein, cytoplasmic domain"/>
    <property type="match status" value="1"/>
</dbReference>
<dbReference type="Pfam" id="PF16916">
    <property type="entry name" value="ZT_dimer"/>
    <property type="match status" value="1"/>
</dbReference>
<dbReference type="Gene3D" id="1.20.1510.10">
    <property type="entry name" value="Cation efflux protein transmembrane domain"/>
    <property type="match status" value="1"/>
</dbReference>
<keyword evidence="4 7" id="KW-0812">Transmembrane</keyword>
<dbReference type="EMBL" id="QUMS01000001">
    <property type="protein sequence ID" value="REG10433.1"/>
    <property type="molecule type" value="Genomic_DNA"/>
</dbReference>
<feature type="domain" description="Cation efflux protein transmembrane" evidence="8">
    <location>
        <begin position="22"/>
        <end position="213"/>
    </location>
</feature>
<dbReference type="InterPro" id="IPR002524">
    <property type="entry name" value="Cation_efflux"/>
</dbReference>
<evidence type="ECO:0000256" key="6">
    <source>
        <dbReference type="ARBA" id="ARBA00023136"/>
    </source>
</evidence>
<evidence type="ECO:0000256" key="1">
    <source>
        <dbReference type="ARBA" id="ARBA00004141"/>
    </source>
</evidence>
<organism evidence="10 11">
    <name type="scientific">Pelolinea submarina</name>
    <dbReference type="NCBI Taxonomy" id="913107"/>
    <lineage>
        <taxon>Bacteria</taxon>
        <taxon>Bacillati</taxon>
        <taxon>Chloroflexota</taxon>
        <taxon>Anaerolineae</taxon>
        <taxon>Anaerolineales</taxon>
        <taxon>Anaerolineaceae</taxon>
        <taxon>Pelolinea</taxon>
    </lineage>
</organism>
<evidence type="ECO:0000313" key="11">
    <source>
        <dbReference type="Proteomes" id="UP000256388"/>
    </source>
</evidence>
<evidence type="ECO:0000259" key="9">
    <source>
        <dbReference type="Pfam" id="PF16916"/>
    </source>
</evidence>
<feature type="domain" description="Cation efflux protein cytoplasmic" evidence="9">
    <location>
        <begin position="219"/>
        <end position="294"/>
    </location>
</feature>
<dbReference type="InterPro" id="IPR058533">
    <property type="entry name" value="Cation_efflux_TM"/>
</dbReference>
<sequence length="298" mass="32069">MKWVRYYQPNHQVGRMFRRAMVVTLIGNLLLAGIKIAAARLSGSSAIYSDAVNSISDVLYSILLIVGLWISQQPPDMSHPQGHSRFEPFTALIVTISMTIAGVEALRASIQRAMEGGAAIPLGISLLALVVSMLIKAVMYAIVHRISRQTASPGLDAVAKDNLSDVVTSLAALLGIVGSNFISPLLDPLAGVAVALWIFKAVYGTAKENLGYLTGAGADEDVRNRILDSVKDVPGLEDVHHIVTEYAGPKLVVEMHINVDGNKTLNEAHAICDQATERLEALPEVDRAYVHVEPLGYL</sequence>
<dbReference type="AlphaFoldDB" id="A0A347ZUJ9"/>
<keyword evidence="6 7" id="KW-0472">Membrane</keyword>
<dbReference type="GO" id="GO:0016020">
    <property type="term" value="C:membrane"/>
    <property type="evidence" value="ECO:0007669"/>
    <property type="project" value="UniProtKB-SubCell"/>
</dbReference>
<dbReference type="InterPro" id="IPR027470">
    <property type="entry name" value="Cation_efflux_CTD"/>
</dbReference>
<dbReference type="SUPFAM" id="SSF160240">
    <property type="entry name" value="Cation efflux protein cytoplasmic domain-like"/>
    <property type="match status" value="1"/>
</dbReference>
<dbReference type="NCBIfam" id="TIGR01297">
    <property type="entry name" value="CDF"/>
    <property type="match status" value="1"/>
</dbReference>
<dbReference type="RefSeq" id="WP_116223616.1">
    <property type="nucleotide sequence ID" value="NZ_AP018437.1"/>
</dbReference>
<dbReference type="Pfam" id="PF01545">
    <property type="entry name" value="Cation_efflux"/>
    <property type="match status" value="1"/>
</dbReference>
<evidence type="ECO:0000313" key="10">
    <source>
        <dbReference type="EMBL" id="REG10433.1"/>
    </source>
</evidence>
<evidence type="ECO:0000256" key="2">
    <source>
        <dbReference type="ARBA" id="ARBA00008114"/>
    </source>
</evidence>
<feature type="transmembrane region" description="Helical" evidence="7">
    <location>
        <begin position="122"/>
        <end position="143"/>
    </location>
</feature>
<feature type="transmembrane region" description="Helical" evidence="7">
    <location>
        <begin position="20"/>
        <end position="39"/>
    </location>
</feature>
<name>A0A347ZUJ9_9CHLR</name>
<reference evidence="10 11" key="1">
    <citation type="submission" date="2018-08" db="EMBL/GenBank/DDBJ databases">
        <title>Genomic Encyclopedia of Type Strains, Phase IV (KMG-IV): sequencing the most valuable type-strain genomes for metagenomic binning, comparative biology and taxonomic classification.</title>
        <authorList>
            <person name="Goeker M."/>
        </authorList>
    </citation>
    <scope>NUCLEOTIDE SEQUENCE [LARGE SCALE GENOMIC DNA]</scope>
    <source>
        <strain evidence="10 11">DSM 23923</strain>
    </source>
</reference>
<evidence type="ECO:0000256" key="5">
    <source>
        <dbReference type="ARBA" id="ARBA00022989"/>
    </source>
</evidence>
<dbReference type="GO" id="GO:0008324">
    <property type="term" value="F:monoatomic cation transmembrane transporter activity"/>
    <property type="evidence" value="ECO:0007669"/>
    <property type="project" value="InterPro"/>
</dbReference>
<comment type="subcellular location">
    <subcellularLocation>
        <location evidence="1">Membrane</location>
        <topology evidence="1">Multi-pass membrane protein</topology>
    </subcellularLocation>
</comment>
<dbReference type="SUPFAM" id="SSF161111">
    <property type="entry name" value="Cation efflux protein transmembrane domain-like"/>
    <property type="match status" value="1"/>
</dbReference>
<protein>
    <submittedName>
        <fullName evidence="10">Cation diffusion facilitator family transporter</fullName>
    </submittedName>
</protein>
<keyword evidence="5 7" id="KW-1133">Transmembrane helix</keyword>
<dbReference type="Proteomes" id="UP000256388">
    <property type="component" value="Unassembled WGS sequence"/>
</dbReference>
<evidence type="ECO:0000256" key="4">
    <source>
        <dbReference type="ARBA" id="ARBA00022692"/>
    </source>
</evidence>
<gene>
    <name evidence="10" type="ORF">DFR64_0291</name>
</gene>
<keyword evidence="11" id="KW-1185">Reference proteome</keyword>
<feature type="transmembrane region" description="Helical" evidence="7">
    <location>
        <begin position="91"/>
        <end position="110"/>
    </location>
</feature>
<feature type="transmembrane region" description="Helical" evidence="7">
    <location>
        <begin position="51"/>
        <end position="70"/>
    </location>
</feature>
<dbReference type="FunFam" id="1.20.1510.10:FF:000006">
    <property type="entry name" value="Divalent cation efflux transporter"/>
    <property type="match status" value="1"/>
</dbReference>
<accession>A0A347ZUJ9</accession>
<evidence type="ECO:0000256" key="3">
    <source>
        <dbReference type="ARBA" id="ARBA00022448"/>
    </source>
</evidence>
<comment type="similarity">
    <text evidence="2">Belongs to the cation diffusion facilitator (CDF) transporter (TC 2.A.4) family.</text>
</comment>
<dbReference type="InterPro" id="IPR027469">
    <property type="entry name" value="Cation_efflux_TMD_sf"/>
</dbReference>
<dbReference type="PANTHER" id="PTHR43840:SF15">
    <property type="entry name" value="MITOCHONDRIAL METAL TRANSPORTER 1-RELATED"/>
    <property type="match status" value="1"/>
</dbReference>
<proteinExistence type="inferred from homology"/>
<evidence type="ECO:0000259" key="8">
    <source>
        <dbReference type="Pfam" id="PF01545"/>
    </source>
</evidence>
<dbReference type="OrthoDB" id="9806522at2"/>
<keyword evidence="3" id="KW-0813">Transport</keyword>
<comment type="caution">
    <text evidence="10">The sequence shown here is derived from an EMBL/GenBank/DDBJ whole genome shotgun (WGS) entry which is preliminary data.</text>
</comment>
<dbReference type="InterPro" id="IPR036837">
    <property type="entry name" value="Cation_efflux_CTD_sf"/>
</dbReference>
<dbReference type="InterPro" id="IPR050291">
    <property type="entry name" value="CDF_Transporter"/>
</dbReference>
<dbReference type="PANTHER" id="PTHR43840">
    <property type="entry name" value="MITOCHONDRIAL METAL TRANSPORTER 1-RELATED"/>
    <property type="match status" value="1"/>
</dbReference>